<protein>
    <submittedName>
        <fullName evidence="2">Uncharacterized protein</fullName>
    </submittedName>
</protein>
<organism evidence="2 3">
    <name type="scientific">Brachionus calyciflorus</name>
    <dbReference type="NCBI Taxonomy" id="104777"/>
    <lineage>
        <taxon>Eukaryota</taxon>
        <taxon>Metazoa</taxon>
        <taxon>Spiralia</taxon>
        <taxon>Gnathifera</taxon>
        <taxon>Rotifera</taxon>
        <taxon>Eurotatoria</taxon>
        <taxon>Monogononta</taxon>
        <taxon>Pseudotrocha</taxon>
        <taxon>Ploima</taxon>
        <taxon>Brachionidae</taxon>
        <taxon>Brachionus</taxon>
    </lineage>
</organism>
<evidence type="ECO:0000256" key="1">
    <source>
        <dbReference type="SAM" id="MobiDB-lite"/>
    </source>
</evidence>
<keyword evidence="3" id="KW-1185">Reference proteome</keyword>
<evidence type="ECO:0000313" key="2">
    <source>
        <dbReference type="EMBL" id="CAF0798090.1"/>
    </source>
</evidence>
<evidence type="ECO:0000313" key="3">
    <source>
        <dbReference type="Proteomes" id="UP000663879"/>
    </source>
</evidence>
<sequence>MFRFPLYENYHNLVDYQEYLEAKSRFENFFKEAFNRSQNRDPSEKSIEEQERELLKEEPIEIRNTTSSHLSNRHSKVFSTHEREGPSQTTWINGEMVNKVGSGPIFPTKTADWSLSTLSVKPGEENFFKNP</sequence>
<proteinExistence type="predicted"/>
<dbReference type="AlphaFoldDB" id="A0A813SBL6"/>
<accession>A0A813SBL6</accession>
<dbReference type="EMBL" id="CAJNOC010000740">
    <property type="protein sequence ID" value="CAF0798090.1"/>
    <property type="molecule type" value="Genomic_DNA"/>
</dbReference>
<dbReference type="Proteomes" id="UP000663879">
    <property type="component" value="Unassembled WGS sequence"/>
</dbReference>
<feature type="region of interest" description="Disordered" evidence="1">
    <location>
        <begin position="36"/>
        <end position="93"/>
    </location>
</feature>
<comment type="caution">
    <text evidence="2">The sequence shown here is derived from an EMBL/GenBank/DDBJ whole genome shotgun (WGS) entry which is preliminary data.</text>
</comment>
<name>A0A813SBL6_9BILA</name>
<feature type="compositionally biased region" description="Basic and acidic residues" evidence="1">
    <location>
        <begin position="36"/>
        <end position="61"/>
    </location>
</feature>
<reference evidence="2" key="1">
    <citation type="submission" date="2021-02" db="EMBL/GenBank/DDBJ databases">
        <authorList>
            <person name="Nowell W R."/>
        </authorList>
    </citation>
    <scope>NUCLEOTIDE SEQUENCE</scope>
    <source>
        <strain evidence="2">Ploen Becks lab</strain>
    </source>
</reference>
<gene>
    <name evidence="2" type="ORF">OXX778_LOCUS6321</name>
</gene>